<organism evidence="5 6">
    <name type="scientific">Peribacillus simplex</name>
    <dbReference type="NCBI Taxonomy" id="1478"/>
    <lineage>
        <taxon>Bacteria</taxon>
        <taxon>Bacillati</taxon>
        <taxon>Bacillota</taxon>
        <taxon>Bacilli</taxon>
        <taxon>Bacillales</taxon>
        <taxon>Bacillaceae</taxon>
        <taxon>Peribacillus</taxon>
    </lineage>
</organism>
<dbReference type="InterPro" id="IPR046348">
    <property type="entry name" value="SIS_dom_sf"/>
</dbReference>
<dbReference type="GO" id="GO:0097367">
    <property type="term" value="F:carbohydrate derivative binding"/>
    <property type="evidence" value="ECO:0007669"/>
    <property type="project" value="InterPro"/>
</dbReference>
<dbReference type="AlphaFoldDB" id="A0A9X8R8F3"/>
<evidence type="ECO:0000259" key="4">
    <source>
        <dbReference type="PROSITE" id="PS51071"/>
    </source>
</evidence>
<dbReference type="GO" id="GO:0003677">
    <property type="term" value="F:DNA binding"/>
    <property type="evidence" value="ECO:0007669"/>
    <property type="project" value="UniProtKB-KW"/>
</dbReference>
<name>A0A9X8R8F3_9BACI</name>
<feature type="domain" description="HTH rpiR-type" evidence="4">
    <location>
        <begin position="8"/>
        <end position="84"/>
    </location>
</feature>
<dbReference type="GO" id="GO:1901135">
    <property type="term" value="P:carbohydrate derivative metabolic process"/>
    <property type="evidence" value="ECO:0007669"/>
    <property type="project" value="InterPro"/>
</dbReference>
<accession>A0A9X8R8F3</accession>
<gene>
    <name evidence="5" type="ORF">SAMN05878482_102844</name>
</gene>
<dbReference type="Proteomes" id="UP000185829">
    <property type="component" value="Unassembled WGS sequence"/>
</dbReference>
<dbReference type="EMBL" id="FTMX01000002">
    <property type="protein sequence ID" value="SIR04297.1"/>
    <property type="molecule type" value="Genomic_DNA"/>
</dbReference>
<keyword evidence="2" id="KW-0238">DNA-binding</keyword>
<dbReference type="PANTHER" id="PTHR30514:SF18">
    <property type="entry name" value="RPIR-FAMILY TRANSCRIPTIONAL REGULATOR"/>
    <property type="match status" value="1"/>
</dbReference>
<dbReference type="InterPro" id="IPR001347">
    <property type="entry name" value="SIS_dom"/>
</dbReference>
<dbReference type="Gene3D" id="3.40.50.10490">
    <property type="entry name" value="Glucose-6-phosphate isomerase like protein, domain 1"/>
    <property type="match status" value="1"/>
</dbReference>
<evidence type="ECO:0000313" key="6">
    <source>
        <dbReference type="Proteomes" id="UP000185829"/>
    </source>
</evidence>
<dbReference type="PANTHER" id="PTHR30514">
    <property type="entry name" value="GLUCOKINASE"/>
    <property type="match status" value="1"/>
</dbReference>
<dbReference type="InterPro" id="IPR047640">
    <property type="entry name" value="RpiR-like"/>
</dbReference>
<reference evidence="5 6" key="1">
    <citation type="submission" date="2017-01" db="EMBL/GenBank/DDBJ databases">
        <authorList>
            <person name="Varghese N."/>
            <person name="Submissions S."/>
        </authorList>
    </citation>
    <scope>NUCLEOTIDE SEQUENCE [LARGE SCALE GENOMIC DNA]</scope>
    <source>
        <strain evidence="5 6">RUG2-6</strain>
    </source>
</reference>
<dbReference type="Pfam" id="PF01380">
    <property type="entry name" value="SIS"/>
    <property type="match status" value="1"/>
</dbReference>
<dbReference type="InterPro" id="IPR000281">
    <property type="entry name" value="HTH_RpiR"/>
</dbReference>
<dbReference type="PROSITE" id="PS51071">
    <property type="entry name" value="HTH_RPIR"/>
    <property type="match status" value="1"/>
</dbReference>
<dbReference type="CDD" id="cd05013">
    <property type="entry name" value="SIS_RpiR"/>
    <property type="match status" value="1"/>
</dbReference>
<comment type="caution">
    <text evidence="5">The sequence shown here is derived from an EMBL/GenBank/DDBJ whole genome shotgun (WGS) entry which is preliminary data.</text>
</comment>
<dbReference type="Gene3D" id="1.10.10.10">
    <property type="entry name" value="Winged helix-like DNA-binding domain superfamily/Winged helix DNA-binding domain"/>
    <property type="match status" value="1"/>
</dbReference>
<dbReference type="GO" id="GO:0003700">
    <property type="term" value="F:DNA-binding transcription factor activity"/>
    <property type="evidence" value="ECO:0007669"/>
    <property type="project" value="InterPro"/>
</dbReference>
<dbReference type="Pfam" id="PF01418">
    <property type="entry name" value="HTH_6"/>
    <property type="match status" value="1"/>
</dbReference>
<dbReference type="SUPFAM" id="SSF46689">
    <property type="entry name" value="Homeodomain-like"/>
    <property type="match status" value="1"/>
</dbReference>
<evidence type="ECO:0000256" key="1">
    <source>
        <dbReference type="ARBA" id="ARBA00023015"/>
    </source>
</evidence>
<dbReference type="InterPro" id="IPR035472">
    <property type="entry name" value="RpiR-like_SIS"/>
</dbReference>
<evidence type="ECO:0000313" key="5">
    <source>
        <dbReference type="EMBL" id="SIR04297.1"/>
    </source>
</evidence>
<dbReference type="RefSeq" id="WP_179086049.1">
    <property type="nucleotide sequence ID" value="NZ_FTMX01000002.1"/>
</dbReference>
<sequence length="289" mass="33326">MNKVQENNNVLDHIIFIKDNLPNKQKQLCDYILQNHKDIEMFTVKELARNANVGTTTVLRLVKTLGYDSFFELKKQFHEIQRDYSDKWENVQASFGGNDEDKDYKTLSNVWQEGVQLLNKSLNPQLVENFRDAMDLIANAARINLLGLRPYKAVAIYLELLIEEFHSNTRQLSYDSESMFERILQFKENEVMIVFGFSPYPQRTIDAASVAYKQGIPIVLITDYLSCPISTFSKVILKVETGEKYFTIMPIIALVESIVVELGKRNSKTSIQQITNLVETLKEKKVIVD</sequence>
<dbReference type="PROSITE" id="PS00356">
    <property type="entry name" value="HTH_LACI_1"/>
    <property type="match status" value="1"/>
</dbReference>
<dbReference type="InterPro" id="IPR009057">
    <property type="entry name" value="Homeodomain-like_sf"/>
</dbReference>
<evidence type="ECO:0000256" key="2">
    <source>
        <dbReference type="ARBA" id="ARBA00023125"/>
    </source>
</evidence>
<dbReference type="InterPro" id="IPR036388">
    <property type="entry name" value="WH-like_DNA-bd_sf"/>
</dbReference>
<protein>
    <submittedName>
        <fullName evidence="5">Transcriptional regulator, RpiR family</fullName>
    </submittedName>
</protein>
<proteinExistence type="predicted"/>
<evidence type="ECO:0000256" key="3">
    <source>
        <dbReference type="ARBA" id="ARBA00023163"/>
    </source>
</evidence>
<dbReference type="SUPFAM" id="SSF53697">
    <property type="entry name" value="SIS domain"/>
    <property type="match status" value="1"/>
</dbReference>
<keyword evidence="1" id="KW-0805">Transcription regulation</keyword>
<keyword evidence="3" id="KW-0804">Transcription</keyword>